<name>A0ABT1IK33_9PSEU</name>
<dbReference type="EMBL" id="JAMTCO010000015">
    <property type="protein sequence ID" value="MCP2273017.1"/>
    <property type="molecule type" value="Genomic_DNA"/>
</dbReference>
<dbReference type="RefSeq" id="WP_253890027.1">
    <property type="nucleotide sequence ID" value="NZ_BAAAVB010000019.1"/>
</dbReference>
<evidence type="ECO:0000313" key="2">
    <source>
        <dbReference type="Proteomes" id="UP001205185"/>
    </source>
</evidence>
<accession>A0ABT1IK33</accession>
<reference evidence="1 2" key="1">
    <citation type="submission" date="2022-06" db="EMBL/GenBank/DDBJ databases">
        <title>Genomic Encyclopedia of Archaeal and Bacterial Type Strains, Phase II (KMG-II): from individual species to whole genera.</title>
        <authorList>
            <person name="Goeker M."/>
        </authorList>
    </citation>
    <scope>NUCLEOTIDE SEQUENCE [LARGE SCALE GENOMIC DNA]</scope>
    <source>
        <strain evidence="1 2">DSM 44255</strain>
    </source>
</reference>
<keyword evidence="2" id="KW-1185">Reference proteome</keyword>
<organism evidence="1 2">
    <name type="scientific">Actinokineospora diospyrosa</name>
    <dbReference type="NCBI Taxonomy" id="103728"/>
    <lineage>
        <taxon>Bacteria</taxon>
        <taxon>Bacillati</taxon>
        <taxon>Actinomycetota</taxon>
        <taxon>Actinomycetes</taxon>
        <taxon>Pseudonocardiales</taxon>
        <taxon>Pseudonocardiaceae</taxon>
        <taxon>Actinokineospora</taxon>
    </lineage>
</organism>
<gene>
    <name evidence="1" type="ORF">LV75_005543</name>
</gene>
<dbReference type="Proteomes" id="UP001205185">
    <property type="component" value="Unassembled WGS sequence"/>
</dbReference>
<sequence>MTWVHNAREAEALRARHKPVQHLEAVPEVVAGPRGDFTVTGGGDVVEVDYAALEAADRELAGLHDDLIRQLRAAEDLGDPLAAGAGPVAAAMSRSFLGRADTTDGVRAVLANYIEELAEVRATIRASLVAYRSVDEHAESAIRHAGGAL</sequence>
<comment type="caution">
    <text evidence="1">The sequence shown here is derived from an EMBL/GenBank/DDBJ whole genome shotgun (WGS) entry which is preliminary data.</text>
</comment>
<protein>
    <submittedName>
        <fullName evidence="1">PE family protein</fullName>
    </submittedName>
</protein>
<evidence type="ECO:0000313" key="1">
    <source>
        <dbReference type="EMBL" id="MCP2273017.1"/>
    </source>
</evidence>
<proteinExistence type="predicted"/>